<dbReference type="GO" id="GO:0030117">
    <property type="term" value="C:membrane coat"/>
    <property type="evidence" value="ECO:0007669"/>
    <property type="project" value="InterPro"/>
</dbReference>
<comment type="similarity">
    <text evidence="2">Belongs to the adaptor complexes large subunit family.</text>
</comment>
<keyword evidence="8" id="KW-1185">Reference proteome</keyword>
<dbReference type="GO" id="GO:0006886">
    <property type="term" value="P:intracellular protein transport"/>
    <property type="evidence" value="ECO:0007669"/>
    <property type="project" value="InterPro"/>
</dbReference>
<accession>A0A4Y2I6V5</accession>
<protein>
    <submittedName>
        <fullName evidence="7">AP-4 complex subunit beta-1</fullName>
    </submittedName>
</protein>
<evidence type="ECO:0000256" key="4">
    <source>
        <dbReference type="ARBA" id="ARBA00022927"/>
    </source>
</evidence>
<keyword evidence="4" id="KW-0653">Protein transport</keyword>
<dbReference type="InterPro" id="IPR026739">
    <property type="entry name" value="AP_beta"/>
</dbReference>
<evidence type="ECO:0000256" key="2">
    <source>
        <dbReference type="ARBA" id="ARBA00006613"/>
    </source>
</evidence>
<dbReference type="GO" id="GO:0012505">
    <property type="term" value="C:endomembrane system"/>
    <property type="evidence" value="ECO:0007669"/>
    <property type="project" value="UniProtKB-SubCell"/>
</dbReference>
<dbReference type="InterPro" id="IPR011989">
    <property type="entry name" value="ARM-like"/>
</dbReference>
<dbReference type="EMBL" id="BGPR01002433">
    <property type="protein sequence ID" value="GBM73345.1"/>
    <property type="molecule type" value="Genomic_DNA"/>
</dbReference>
<evidence type="ECO:0000313" key="7">
    <source>
        <dbReference type="EMBL" id="GBM73345.1"/>
    </source>
</evidence>
<dbReference type="Proteomes" id="UP000499080">
    <property type="component" value="Unassembled WGS sequence"/>
</dbReference>
<dbReference type="AlphaFoldDB" id="A0A4Y2I6V5"/>
<evidence type="ECO:0000313" key="8">
    <source>
        <dbReference type="Proteomes" id="UP000499080"/>
    </source>
</evidence>
<organism evidence="7 8">
    <name type="scientific">Araneus ventricosus</name>
    <name type="common">Orbweaver spider</name>
    <name type="synonym">Epeira ventricosa</name>
    <dbReference type="NCBI Taxonomy" id="182803"/>
    <lineage>
        <taxon>Eukaryota</taxon>
        <taxon>Metazoa</taxon>
        <taxon>Ecdysozoa</taxon>
        <taxon>Arthropoda</taxon>
        <taxon>Chelicerata</taxon>
        <taxon>Arachnida</taxon>
        <taxon>Araneae</taxon>
        <taxon>Araneomorphae</taxon>
        <taxon>Entelegynae</taxon>
        <taxon>Araneoidea</taxon>
        <taxon>Araneidae</taxon>
        <taxon>Araneus</taxon>
    </lineage>
</organism>
<evidence type="ECO:0000256" key="3">
    <source>
        <dbReference type="ARBA" id="ARBA00022448"/>
    </source>
</evidence>
<comment type="caution">
    <text evidence="7">The sequence shown here is derived from an EMBL/GenBank/DDBJ whole genome shotgun (WGS) entry which is preliminary data.</text>
</comment>
<comment type="subcellular location">
    <subcellularLocation>
        <location evidence="1">Endomembrane system</location>
    </subcellularLocation>
</comment>
<sequence length="646" mass="73079">MNHSSKMNKEMNFLSSFSHQLDLLESEGRYMEMSNSILNMMVKNVDLSVLAGKIIKFLAIPYPPCKKVLYAFLTRYSTNIADLNILATNSLLKDFQDPNPFIRRLVIKTICSIPCLFELAFQLLPQALCDSSSYVRCTAATACSLVITESNVKDNQDVVDKLYEMIRDPDPTVVCSSLSALNEILHSDGGVVINSKIIFYLLSRVSEFQEWNVTVIYSVMKKYVPKNTDELLTFLNALDDKLHDRNPAIFSNAADLALYYIRQLNKDFSDDIIQQISPQLKLLLSHSNTETLASVLDLIEMSVPKHKSVFISFYKLFFCRFCDTTIIKVKKLKILTELINSNNVLDVANELLLHCCDIAKEVSHQAVHSFTVVIRKHPELKTQLNAFVSLMDIQHNDLSEDILNALSIIDLNGDSNIKDVVLAAVSKHADKVSNAESKLCLLKFIGRYGREIEDSPYVIERILNDEQNFENEKLMSFLLMTTVKLFLIRPEEMQLILGHVLQSFQKSSCLLLKKQASLYYSLLKDIPISKKVFQIDNTYLCTSIYLKAGPTCLIRLGKNHVLFIEPVITVFTSLSEENLVPDKCLEPRLGAESELKEGVASDFPLELLQQLLNFVSTMGIVMQEYATITPHARAFASDNIVCMIAQ</sequence>
<dbReference type="InterPro" id="IPR016024">
    <property type="entry name" value="ARM-type_fold"/>
</dbReference>
<keyword evidence="3" id="KW-0813">Transport</keyword>
<dbReference type="PANTHER" id="PTHR11134">
    <property type="entry name" value="ADAPTOR COMPLEX SUBUNIT BETA FAMILY MEMBER"/>
    <property type="match status" value="1"/>
</dbReference>
<reference evidence="7 8" key="1">
    <citation type="journal article" date="2019" name="Sci. Rep.">
        <title>Orb-weaving spider Araneus ventricosus genome elucidates the spidroin gene catalogue.</title>
        <authorList>
            <person name="Kono N."/>
            <person name="Nakamura H."/>
            <person name="Ohtoshi R."/>
            <person name="Moran D.A.P."/>
            <person name="Shinohara A."/>
            <person name="Yoshida Y."/>
            <person name="Fujiwara M."/>
            <person name="Mori M."/>
            <person name="Tomita M."/>
            <person name="Arakawa K."/>
        </authorList>
    </citation>
    <scope>NUCLEOTIDE SEQUENCE [LARGE SCALE GENOMIC DNA]</scope>
</reference>
<gene>
    <name evidence="7" type="primary">Ap4b1</name>
    <name evidence="7" type="ORF">AVEN_37595_1</name>
</gene>
<name>A0A4Y2I6V5_ARAVE</name>
<dbReference type="InterPro" id="IPR002553">
    <property type="entry name" value="Clathrin/coatomer_adapt-like_N"/>
</dbReference>
<evidence type="ECO:0000256" key="1">
    <source>
        <dbReference type="ARBA" id="ARBA00004308"/>
    </source>
</evidence>
<dbReference type="OrthoDB" id="10254310at2759"/>
<keyword evidence="5" id="KW-0472">Membrane</keyword>
<dbReference type="Gene3D" id="1.25.10.10">
    <property type="entry name" value="Leucine-rich Repeat Variant"/>
    <property type="match status" value="1"/>
</dbReference>
<proteinExistence type="inferred from homology"/>
<dbReference type="SUPFAM" id="SSF48371">
    <property type="entry name" value="ARM repeat"/>
    <property type="match status" value="1"/>
</dbReference>
<feature type="domain" description="Clathrin/coatomer adaptor adaptin-like N-terminal" evidence="6">
    <location>
        <begin position="35"/>
        <end position="524"/>
    </location>
</feature>
<dbReference type="Pfam" id="PF01602">
    <property type="entry name" value="Adaptin_N"/>
    <property type="match status" value="1"/>
</dbReference>
<dbReference type="GO" id="GO:0016192">
    <property type="term" value="P:vesicle-mediated transport"/>
    <property type="evidence" value="ECO:0007669"/>
    <property type="project" value="InterPro"/>
</dbReference>
<evidence type="ECO:0000256" key="5">
    <source>
        <dbReference type="ARBA" id="ARBA00023136"/>
    </source>
</evidence>
<evidence type="ECO:0000259" key="6">
    <source>
        <dbReference type="Pfam" id="PF01602"/>
    </source>
</evidence>